<sequence length="408" mass="44657">MELLFLLNIFQVPIYIPHVFRLSTYFNPMTSSGESKPTSAAAAAGASAISAAGDLVVTASTLIPSLLNIHTSDPKSSILLLPHPGLPLFRRFCLFFFSILLRFFVLILSLLFPLPPPSNSYTAISNSSSSPSPTTRALSHVLSVVSFIPVSSRKYYFARSLADRLLDENLISSQAGGLHAVNRAALSDAFEHTIRRLEAVLPMPGAGPMDLVVGAIRGTLRRIGVGEIDGGGGSIAAEKLAAEVLWLAQKMAECGAAGEAVARWASAVGLGRSALFVETRIQVAFVRVSVFLFRSAHRMQFELNTEDQDEDDELGISMPQCCLSMFRTWLPLLCRASNGIDTPILSSSERTGMVRVLEEMIQKLSLEQQEEVLALWLHHFTACPDSDWPNLESSYTRWYAQSRKLLLQ</sequence>
<dbReference type="EMBL" id="JAGFBR010000014">
    <property type="protein sequence ID" value="KAH0455661.1"/>
    <property type="molecule type" value="Genomic_DNA"/>
</dbReference>
<dbReference type="Proteomes" id="UP000775213">
    <property type="component" value="Unassembled WGS sequence"/>
</dbReference>
<dbReference type="PANTHER" id="PTHR31060:SF4">
    <property type="entry name" value="1,8-CINEOLE SYNTHASE"/>
    <property type="match status" value="1"/>
</dbReference>
<name>A0AAV7GHV1_DENCH</name>
<keyword evidence="2" id="KW-1185">Reference proteome</keyword>
<organism evidence="1 2">
    <name type="scientific">Dendrobium chrysotoxum</name>
    <name type="common">Orchid</name>
    <dbReference type="NCBI Taxonomy" id="161865"/>
    <lineage>
        <taxon>Eukaryota</taxon>
        <taxon>Viridiplantae</taxon>
        <taxon>Streptophyta</taxon>
        <taxon>Embryophyta</taxon>
        <taxon>Tracheophyta</taxon>
        <taxon>Spermatophyta</taxon>
        <taxon>Magnoliopsida</taxon>
        <taxon>Liliopsida</taxon>
        <taxon>Asparagales</taxon>
        <taxon>Orchidaceae</taxon>
        <taxon>Epidendroideae</taxon>
        <taxon>Malaxideae</taxon>
        <taxon>Dendrobiinae</taxon>
        <taxon>Dendrobium</taxon>
    </lineage>
</organism>
<protein>
    <submittedName>
        <fullName evidence="1">Uncharacterized protein</fullName>
    </submittedName>
</protein>
<comment type="caution">
    <text evidence="1">The sequence shown here is derived from an EMBL/GenBank/DDBJ whole genome shotgun (WGS) entry which is preliminary data.</text>
</comment>
<gene>
    <name evidence="1" type="ORF">IEQ34_015693</name>
</gene>
<dbReference type="PANTHER" id="PTHR31060">
    <property type="entry name" value="OSJNBA0011J08.25 PROTEIN-RELATED"/>
    <property type="match status" value="1"/>
</dbReference>
<proteinExistence type="predicted"/>
<accession>A0AAV7GHV1</accession>
<dbReference type="AlphaFoldDB" id="A0AAV7GHV1"/>
<dbReference type="InterPro" id="IPR038920">
    <property type="entry name" value="At3g05675-like"/>
</dbReference>
<evidence type="ECO:0000313" key="1">
    <source>
        <dbReference type="EMBL" id="KAH0455661.1"/>
    </source>
</evidence>
<reference evidence="1 2" key="1">
    <citation type="journal article" date="2021" name="Hortic Res">
        <title>Chromosome-scale assembly of the Dendrobium chrysotoxum genome enhances the understanding of orchid evolution.</title>
        <authorList>
            <person name="Zhang Y."/>
            <person name="Zhang G.Q."/>
            <person name="Zhang D."/>
            <person name="Liu X.D."/>
            <person name="Xu X.Y."/>
            <person name="Sun W.H."/>
            <person name="Yu X."/>
            <person name="Zhu X."/>
            <person name="Wang Z.W."/>
            <person name="Zhao X."/>
            <person name="Zhong W.Y."/>
            <person name="Chen H."/>
            <person name="Yin W.L."/>
            <person name="Huang T."/>
            <person name="Niu S.C."/>
            <person name="Liu Z.J."/>
        </authorList>
    </citation>
    <scope>NUCLEOTIDE SEQUENCE [LARGE SCALE GENOMIC DNA]</scope>
    <source>
        <strain evidence="1">Lindl</strain>
    </source>
</reference>
<evidence type="ECO:0000313" key="2">
    <source>
        <dbReference type="Proteomes" id="UP000775213"/>
    </source>
</evidence>